<sequence length="304" mass="33136">MIKPRYPASVRTPHRRTSSPSVSTGPAIALVDERYLIWLASQTVSAPVRTLQRGALHGVMAQLARAGGAEGGLLRTVLFTDQACTELHDDVVIRTVPAHASDGGLSLVRALGGELAQLARHQPGVTLIVASDDERLIPYIDEAQWRGARVVLVADDSVHDFARLSADDPSWARLLLQADRRVALSPAAWDALTQPAGAESTDAGREADQPDEHWRAEVARIIDQWWSAQTDDERIDLTAAMRVQQGVPAEADRSILMQVRRELGRNLSFAEKRLMREMVRHIVLGEDAASAEAPAPEALPVAQD</sequence>
<keyword evidence="3" id="KW-1185">Reference proteome</keyword>
<organism evidence="2 3">
    <name type="scientific">Tepidimonas aquatica</name>
    <dbReference type="NCBI Taxonomy" id="247482"/>
    <lineage>
        <taxon>Bacteria</taxon>
        <taxon>Pseudomonadati</taxon>
        <taxon>Pseudomonadota</taxon>
        <taxon>Betaproteobacteria</taxon>
        <taxon>Burkholderiales</taxon>
        <taxon>Tepidimonas</taxon>
    </lineage>
</organism>
<dbReference type="Proteomes" id="UP000318554">
    <property type="component" value="Unassembled WGS sequence"/>
</dbReference>
<reference evidence="2 3" key="1">
    <citation type="submission" date="2019-07" db="EMBL/GenBank/DDBJ databases">
        <title>Tepidimonas aquatica CLN-1 draft genome.</title>
        <authorList>
            <person name="Da Costa M.S."/>
            <person name="Froufe H.J.C."/>
            <person name="Egas C."/>
            <person name="Albuquerque L."/>
        </authorList>
    </citation>
    <scope>NUCLEOTIDE SEQUENCE [LARGE SCALE GENOMIC DNA]</scope>
    <source>
        <strain evidence="2 3">CLN-1</strain>
    </source>
</reference>
<dbReference type="EMBL" id="VJNA01000003">
    <property type="protein sequence ID" value="TSE27601.1"/>
    <property type="molecule type" value="Genomic_DNA"/>
</dbReference>
<evidence type="ECO:0000313" key="3">
    <source>
        <dbReference type="Proteomes" id="UP000318554"/>
    </source>
</evidence>
<evidence type="ECO:0000256" key="1">
    <source>
        <dbReference type="SAM" id="MobiDB-lite"/>
    </source>
</evidence>
<evidence type="ECO:0008006" key="4">
    <source>
        <dbReference type="Google" id="ProtNLM"/>
    </source>
</evidence>
<dbReference type="AlphaFoldDB" id="A0A554WVJ0"/>
<protein>
    <recommendedName>
        <fullName evidence="4">NYN domain protein</fullName>
    </recommendedName>
</protein>
<evidence type="ECO:0000313" key="2">
    <source>
        <dbReference type="EMBL" id="TSE27601.1"/>
    </source>
</evidence>
<proteinExistence type="predicted"/>
<accession>A0A554WVJ0</accession>
<name>A0A554WVJ0_9BURK</name>
<feature type="region of interest" description="Disordered" evidence="1">
    <location>
        <begin position="1"/>
        <end position="24"/>
    </location>
</feature>
<gene>
    <name evidence="2" type="ORF">Taqua_00332</name>
</gene>
<comment type="caution">
    <text evidence="2">The sequence shown here is derived from an EMBL/GenBank/DDBJ whole genome shotgun (WGS) entry which is preliminary data.</text>
</comment>